<dbReference type="PROSITE" id="PS50879">
    <property type="entry name" value="RNASE_H_1"/>
    <property type="match status" value="1"/>
</dbReference>
<protein>
    <recommendedName>
        <fullName evidence="5">Reverse transcriptase domain-containing protein</fullName>
    </recommendedName>
</protein>
<dbReference type="PANTHER" id="PTHR36688">
    <property type="entry name" value="ENDO/EXONUCLEASE/PHOSPHATASE DOMAIN-CONTAINING PROTEIN"/>
    <property type="match status" value="1"/>
</dbReference>
<dbReference type="InterPro" id="IPR052560">
    <property type="entry name" value="RdDP_mobile_element"/>
</dbReference>
<dbReference type="GO" id="GO:0004523">
    <property type="term" value="F:RNA-DNA hybrid ribonuclease activity"/>
    <property type="evidence" value="ECO:0007669"/>
    <property type="project" value="InterPro"/>
</dbReference>
<sequence length="1243" mass="145168">MLILQWNARSLIANGQELKGYVDSLEDKPEIICVQETWLKTTLDFVIKGYNSVRRDRQEERGGGGCGIFIKQGIQYQVLGKGKELEYIVIEIWEQEGKFKIINFYNPCKTLSIEILEELTEYLEGKIIWCGDFNANSTLWGKSNDRNGQVIEELMGMKNLICINDGRGTRINVRTGMESVIDLTIVSDVLAGICEWFIDKNSTIGSDHYPIIIRVGLNLNKNIKVNKKLNFNKADWIKFRYLSQINLEKVDMTMDINDINLEISEIIMEAADNSIKKTRCRNDKKMVPWWTNECKKAIKLRNKAFKVLKGNPIYKNLIDYKRKQAMVRRTIKNAKREYWRNFCSTIGKETKIEKIWKIIKRMNGIRREFEYPILKMDNMNIVRDEDKVEILARTFSKIHSSNNISEEGRKGRENTKLKYKELVESVEETNNLLNVEFTKAELNSALRKTKNTAPGKDRIYYRMIRQLSEKSKDIILQLYNKIWEEGKLPLNWKESIIIPIAKPGKDNSNPENYRPIALTSNVCKIMERMINNRIVYYLNSKGYISKFQSGFRKGRSTNDPTLCLEHEIRKAQVNKESVVAVFFDIEKAYDMMWVEGLLIKLCMLDIKGKLFKWIKDFLTNRKIQVRIGDVISGKYKVENGTPQGSIISPLLFLIMINDVFKDIGKEIGCSLFTDDGAVWKRGKNVDFIVRKLQKVIIEIEKWALHWGFKFSVEKTKVMIFTQKKLNKEIKLKLYNQELEQVKCIKFLGIWFDEKLKWNIHIQKVVDKCKKILNILRCLAGSDWGADRKSLKQIYIGVIRSNIDFGCIVYGSAAKTHLVKLDIIQHQALRLCTGAFKTTPTAAIEVEMGEMPLDLRRTKLEINYWLSVQSNKFDHPTREILSPCWEKEKKEMRSFGWTIENKIKEFKMNSLEISQTPISITPPWILPEATVDMSIMEKKQDKSYIADSYSVQIHLNNYYQYMQIYTDASKINGKIGIAFVVPEFNLTIGKRITDGLSVYTGAMLAILLALQWVEDIKPLKTVICSDSSSALLSLKNTQSDSRMDILFEIFHTLFRIQNMGLIVIFVWVPAHIGVEGNERADKMAKRAIQNPISFTVKTSKSEGKSMVKGKLMEKWQKRWDEEKTGRWFYKIQKIVGERRNGRRNRKEERVITRLRFGHTGLNYTLFKIKKHDNGKCDYCGKYETIEHVILECHKYERERRYMRREFECIKEKINLLDILRKNLGSKHIQIIIKYLKKTKLFHRI</sequence>
<reference evidence="3" key="4">
    <citation type="submission" date="2025-09" db="UniProtKB">
        <authorList>
            <consortium name="Ensembl"/>
        </authorList>
    </citation>
    <scope>IDENTIFICATION</scope>
    <source>
        <strain evidence="3">JP 163 A</strain>
    </source>
</reference>
<dbReference type="GO" id="GO:0006259">
    <property type="term" value="P:DNA metabolic process"/>
    <property type="evidence" value="ECO:0007669"/>
    <property type="project" value="UniProtKB-ARBA"/>
</dbReference>
<dbReference type="CDD" id="cd09276">
    <property type="entry name" value="Rnase_HI_RT_non_LTR"/>
    <property type="match status" value="1"/>
</dbReference>
<dbReference type="GO" id="GO:0003676">
    <property type="term" value="F:nucleic acid binding"/>
    <property type="evidence" value="ECO:0007669"/>
    <property type="project" value="InterPro"/>
</dbReference>
<dbReference type="Gene3D" id="3.30.420.10">
    <property type="entry name" value="Ribonuclease H-like superfamily/Ribonuclease H"/>
    <property type="match status" value="1"/>
</dbReference>
<dbReference type="CDD" id="cd01650">
    <property type="entry name" value="RT_nLTR_like"/>
    <property type="match status" value="1"/>
</dbReference>
<evidence type="ECO:0000313" key="3">
    <source>
        <dbReference type="Ensembl" id="ENSXMAP00000038114.1"/>
    </source>
</evidence>
<dbReference type="InterPro" id="IPR012337">
    <property type="entry name" value="RNaseH-like_sf"/>
</dbReference>
<dbReference type="Pfam" id="PF00075">
    <property type="entry name" value="RNase_H"/>
    <property type="match status" value="1"/>
</dbReference>
<reference evidence="3" key="3">
    <citation type="submission" date="2025-08" db="UniProtKB">
        <authorList>
            <consortium name="Ensembl"/>
        </authorList>
    </citation>
    <scope>IDENTIFICATION</scope>
    <source>
        <strain evidence="3">JP 163 A</strain>
    </source>
</reference>
<evidence type="ECO:0000259" key="1">
    <source>
        <dbReference type="PROSITE" id="PS50878"/>
    </source>
</evidence>
<dbReference type="InterPro" id="IPR036691">
    <property type="entry name" value="Endo/exonu/phosph_ase_sf"/>
</dbReference>
<dbReference type="Pfam" id="PF00078">
    <property type="entry name" value="RVT_1"/>
    <property type="match status" value="1"/>
</dbReference>
<dbReference type="InterPro" id="IPR036397">
    <property type="entry name" value="RNaseH_sf"/>
</dbReference>
<dbReference type="InterPro" id="IPR000477">
    <property type="entry name" value="RT_dom"/>
</dbReference>
<evidence type="ECO:0000313" key="4">
    <source>
        <dbReference type="Proteomes" id="UP000002852"/>
    </source>
</evidence>
<dbReference type="OMA" id="FRTGCAN"/>
<dbReference type="InterPro" id="IPR002156">
    <property type="entry name" value="RNaseH_domain"/>
</dbReference>
<feature type="domain" description="RNase H type-1" evidence="2">
    <location>
        <begin position="957"/>
        <end position="1088"/>
    </location>
</feature>
<dbReference type="SUPFAM" id="SSF53098">
    <property type="entry name" value="Ribonuclease H-like"/>
    <property type="match status" value="1"/>
</dbReference>
<feature type="domain" description="Reverse transcriptase" evidence="1">
    <location>
        <begin position="481"/>
        <end position="751"/>
    </location>
</feature>
<keyword evidence="4" id="KW-1185">Reference proteome</keyword>
<accession>A0A3B5R4D3</accession>
<dbReference type="Gene3D" id="3.60.10.10">
    <property type="entry name" value="Endonuclease/exonuclease/phosphatase"/>
    <property type="match status" value="1"/>
</dbReference>
<reference evidence="4" key="2">
    <citation type="journal article" date="2013" name="Nat. Genet.">
        <title>The genome of the platyfish, Xiphophorus maculatus, provides insights into evolutionary adaptation and several complex traits.</title>
        <authorList>
            <person name="Schartl M."/>
            <person name="Walter R.B."/>
            <person name="Shen Y."/>
            <person name="Garcia T."/>
            <person name="Catchen J."/>
            <person name="Amores A."/>
            <person name="Braasch I."/>
            <person name="Chalopin D."/>
            <person name="Volff J.N."/>
            <person name="Lesch K.P."/>
            <person name="Bisazza A."/>
            <person name="Minx P."/>
            <person name="Hillier L."/>
            <person name="Wilson R.K."/>
            <person name="Fuerstenberg S."/>
            <person name="Boore J."/>
            <person name="Searle S."/>
            <person name="Postlethwait J.H."/>
            <person name="Warren W.C."/>
        </authorList>
    </citation>
    <scope>NUCLEOTIDE SEQUENCE [LARGE SCALE GENOMIC DNA]</scope>
    <source>
        <strain evidence="4">JP 163 A</strain>
    </source>
</reference>
<dbReference type="SUPFAM" id="SSF56219">
    <property type="entry name" value="DNase I-like"/>
    <property type="match status" value="1"/>
</dbReference>
<dbReference type="Proteomes" id="UP000002852">
    <property type="component" value="Unassembled WGS sequence"/>
</dbReference>
<name>A0A3B5R4D3_XIPMA</name>
<dbReference type="PANTHER" id="PTHR36688:SF2">
    <property type="entry name" value="ENDONUCLEASE_EXONUCLEASE_PHOSPHATASE DOMAIN-CONTAINING PROTEIN"/>
    <property type="match status" value="1"/>
</dbReference>
<dbReference type="Pfam" id="PF14529">
    <property type="entry name" value="Exo_endo_phos_2"/>
    <property type="match status" value="1"/>
</dbReference>
<dbReference type="InParanoid" id="A0A3B5R4D3"/>
<organism evidence="3 4">
    <name type="scientific">Xiphophorus maculatus</name>
    <name type="common">Southern platyfish</name>
    <name type="synonym">Platypoecilus maculatus</name>
    <dbReference type="NCBI Taxonomy" id="8083"/>
    <lineage>
        <taxon>Eukaryota</taxon>
        <taxon>Metazoa</taxon>
        <taxon>Chordata</taxon>
        <taxon>Craniata</taxon>
        <taxon>Vertebrata</taxon>
        <taxon>Euteleostomi</taxon>
        <taxon>Actinopterygii</taxon>
        <taxon>Neopterygii</taxon>
        <taxon>Teleostei</taxon>
        <taxon>Neoteleostei</taxon>
        <taxon>Acanthomorphata</taxon>
        <taxon>Ovalentaria</taxon>
        <taxon>Atherinomorphae</taxon>
        <taxon>Cyprinodontiformes</taxon>
        <taxon>Poeciliidae</taxon>
        <taxon>Poeciliinae</taxon>
        <taxon>Xiphophorus</taxon>
    </lineage>
</organism>
<dbReference type="PROSITE" id="PS50878">
    <property type="entry name" value="RT_POL"/>
    <property type="match status" value="1"/>
</dbReference>
<dbReference type="STRING" id="8083.ENSXMAP00000038114"/>
<dbReference type="InterPro" id="IPR043502">
    <property type="entry name" value="DNA/RNA_pol_sf"/>
</dbReference>
<dbReference type="Ensembl" id="ENSXMAT00000029667.1">
    <property type="protein sequence ID" value="ENSXMAP00000038114.1"/>
    <property type="gene ID" value="ENSXMAG00000028309.1"/>
</dbReference>
<dbReference type="GeneTree" id="ENSGT01060000248530"/>
<evidence type="ECO:0008006" key="5">
    <source>
        <dbReference type="Google" id="ProtNLM"/>
    </source>
</evidence>
<proteinExistence type="predicted"/>
<dbReference type="SUPFAM" id="SSF56672">
    <property type="entry name" value="DNA/RNA polymerases"/>
    <property type="match status" value="1"/>
</dbReference>
<evidence type="ECO:0000259" key="2">
    <source>
        <dbReference type="PROSITE" id="PS50879"/>
    </source>
</evidence>
<dbReference type="InterPro" id="IPR005135">
    <property type="entry name" value="Endo/exonuclease/phosphatase"/>
</dbReference>
<dbReference type="AlphaFoldDB" id="A0A3B5R4D3"/>
<reference evidence="4" key="1">
    <citation type="submission" date="2012-01" db="EMBL/GenBank/DDBJ databases">
        <authorList>
            <person name="Walter R."/>
            <person name="Schartl M."/>
            <person name="Warren W."/>
        </authorList>
    </citation>
    <scope>NUCLEOTIDE SEQUENCE [LARGE SCALE GENOMIC DNA]</scope>
    <source>
        <strain evidence="4">JP 163 A</strain>
    </source>
</reference>